<keyword evidence="3" id="KW-1185">Reference proteome</keyword>
<accession>A0ABD5YJC8</accession>
<dbReference type="InterPro" id="IPR055898">
    <property type="entry name" value="DUF7475"/>
</dbReference>
<feature type="transmembrane region" description="Helical" evidence="1">
    <location>
        <begin position="21"/>
        <end position="40"/>
    </location>
</feature>
<keyword evidence="1" id="KW-1133">Transmembrane helix</keyword>
<reference evidence="2 3" key="1">
    <citation type="journal article" date="2019" name="Int. J. Syst. Evol. Microbiol.">
        <title>The Global Catalogue of Microorganisms (GCM) 10K type strain sequencing project: providing services to taxonomists for standard genome sequencing and annotation.</title>
        <authorList>
            <consortium name="The Broad Institute Genomics Platform"/>
            <consortium name="The Broad Institute Genome Sequencing Center for Infectious Disease"/>
            <person name="Wu L."/>
            <person name="Ma J."/>
        </authorList>
    </citation>
    <scope>NUCLEOTIDE SEQUENCE [LARGE SCALE GENOMIC DNA]</scope>
    <source>
        <strain evidence="2 3">RDMS1</strain>
    </source>
</reference>
<sequence>MSDQSTVVDNSHSLMNVPSNPIAYVAILTALISAAIHLFLAPKVIGFDQTTGLLFVLNGLGFIGGILVFLTRYWRREFYLVAVGYALATIVAFFAMGGPTNMFSISSKIAEAVLALAATYLYLSTNTA</sequence>
<dbReference type="EMBL" id="JBHTAX010000001">
    <property type="protein sequence ID" value="MFC7189498.1"/>
    <property type="molecule type" value="Genomic_DNA"/>
</dbReference>
<dbReference type="Proteomes" id="UP001596417">
    <property type="component" value="Unassembled WGS sequence"/>
</dbReference>
<dbReference type="AlphaFoldDB" id="A0ABD5YJC8"/>
<protein>
    <recommendedName>
        <fullName evidence="4">Integron gene cassette protein</fullName>
    </recommendedName>
</protein>
<dbReference type="Pfam" id="PF24287">
    <property type="entry name" value="DUF7475"/>
    <property type="match status" value="1"/>
</dbReference>
<proteinExistence type="predicted"/>
<evidence type="ECO:0000256" key="1">
    <source>
        <dbReference type="SAM" id="Phobius"/>
    </source>
</evidence>
<keyword evidence="1" id="KW-0812">Transmembrane</keyword>
<feature type="transmembrane region" description="Helical" evidence="1">
    <location>
        <begin position="78"/>
        <end position="96"/>
    </location>
</feature>
<name>A0ABD5YJC8_9EURY</name>
<comment type="caution">
    <text evidence="2">The sequence shown here is derived from an EMBL/GenBank/DDBJ whole genome shotgun (WGS) entry which is preliminary data.</text>
</comment>
<keyword evidence="1" id="KW-0472">Membrane</keyword>
<dbReference type="GeneID" id="76199062"/>
<dbReference type="RefSeq" id="WP_264554927.1">
    <property type="nucleotide sequence ID" value="NZ_CP109979.1"/>
</dbReference>
<gene>
    <name evidence="2" type="ORF">ACFQL7_06295</name>
</gene>
<feature type="transmembrane region" description="Helical" evidence="1">
    <location>
        <begin position="52"/>
        <end position="71"/>
    </location>
</feature>
<evidence type="ECO:0000313" key="2">
    <source>
        <dbReference type="EMBL" id="MFC7189498.1"/>
    </source>
</evidence>
<feature type="transmembrane region" description="Helical" evidence="1">
    <location>
        <begin position="102"/>
        <end position="123"/>
    </location>
</feature>
<organism evidence="2 3">
    <name type="scientific">Halocatena marina</name>
    <dbReference type="NCBI Taxonomy" id="2934937"/>
    <lineage>
        <taxon>Archaea</taxon>
        <taxon>Methanobacteriati</taxon>
        <taxon>Methanobacteriota</taxon>
        <taxon>Stenosarchaea group</taxon>
        <taxon>Halobacteria</taxon>
        <taxon>Halobacteriales</taxon>
        <taxon>Natronomonadaceae</taxon>
        <taxon>Halocatena</taxon>
    </lineage>
</organism>
<evidence type="ECO:0000313" key="3">
    <source>
        <dbReference type="Proteomes" id="UP001596417"/>
    </source>
</evidence>
<evidence type="ECO:0008006" key="4">
    <source>
        <dbReference type="Google" id="ProtNLM"/>
    </source>
</evidence>